<dbReference type="InterPro" id="IPR051803">
    <property type="entry name" value="TA_system_RelE-like_toxin"/>
</dbReference>
<dbReference type="GeneID" id="95419194"/>
<dbReference type="PANTHER" id="PTHR33755">
    <property type="entry name" value="TOXIN PARE1-RELATED"/>
    <property type="match status" value="1"/>
</dbReference>
<dbReference type="EMBL" id="CP002505">
    <property type="protein sequence ID" value="ADW71711.1"/>
    <property type="molecule type" value="Genomic_DNA"/>
</dbReference>
<keyword evidence="2" id="KW-1277">Toxin-antitoxin system</keyword>
<evidence type="ECO:0000256" key="2">
    <source>
        <dbReference type="ARBA" id="ARBA00022649"/>
    </source>
</evidence>
<reference evidence="4" key="1">
    <citation type="submission" date="2011-01" db="EMBL/GenBank/DDBJ databases">
        <title>Complete sequence of chromosome of Rahnella sp. Y9602.</title>
        <authorList>
            <consortium name="US DOE Joint Genome Institute"/>
            <person name="Lucas S."/>
            <person name="Copeland A."/>
            <person name="Lapidus A."/>
            <person name="Cheng J.-F."/>
            <person name="Goodwin L."/>
            <person name="Pitluck S."/>
            <person name="Lu M."/>
            <person name="Detter J.C."/>
            <person name="Han C."/>
            <person name="Tapia R."/>
            <person name="Land M."/>
            <person name="Hauser L."/>
            <person name="Kyrpides N."/>
            <person name="Ivanova N."/>
            <person name="Ovchinnikova G."/>
            <person name="Pagani I."/>
            <person name="Sobecky P.A."/>
            <person name="Martinez R.J."/>
            <person name="Woyke T."/>
        </authorList>
    </citation>
    <scope>NUCLEOTIDE SEQUENCE [LARGE SCALE GENOMIC DNA]</scope>
    <source>
        <strain evidence="4">Y9602</strain>
    </source>
</reference>
<comment type="similarity">
    <text evidence="1">Belongs to the RelE toxin family.</text>
</comment>
<reference evidence="3 4" key="2">
    <citation type="journal article" date="2012" name="J. Bacteriol.">
        <title>Complete Genome Sequence of Rahnella sp. Strain Y9602, a Gammaproteobacterium Isolate from Metal- and Radionuclide-Contaminated Soil.</title>
        <authorList>
            <person name="Martinez R.J."/>
            <person name="Bruce D."/>
            <person name="Detter C."/>
            <person name="Goodwin L.A."/>
            <person name="Han J."/>
            <person name="Han C.S."/>
            <person name="Held B."/>
            <person name="Land M.L."/>
            <person name="Mikhailova N."/>
            <person name="Nolan M."/>
            <person name="Pennacchio L."/>
            <person name="Pitluck S."/>
            <person name="Tapia R."/>
            <person name="Woyke T."/>
            <person name="Sobecky P.A."/>
        </authorList>
    </citation>
    <scope>NUCLEOTIDE SEQUENCE [LARGE SCALE GENOMIC DNA]</scope>
    <source>
        <strain evidence="3 4">Y9602</strain>
    </source>
</reference>
<dbReference type="KEGG" id="rah:Rahaq_0078"/>
<dbReference type="Pfam" id="PF05016">
    <property type="entry name" value="ParE_toxin"/>
    <property type="match status" value="1"/>
</dbReference>
<dbReference type="Gene3D" id="3.30.2310.20">
    <property type="entry name" value="RelE-like"/>
    <property type="match status" value="1"/>
</dbReference>
<name>A0A0H3F9D2_RAHSY</name>
<dbReference type="HOGENOM" id="CLU_147162_11_2_6"/>
<evidence type="ECO:0000256" key="1">
    <source>
        <dbReference type="ARBA" id="ARBA00006226"/>
    </source>
</evidence>
<gene>
    <name evidence="3" type="ordered locus">Rahaq_0078</name>
</gene>
<dbReference type="Proteomes" id="UP000007257">
    <property type="component" value="Chromosome"/>
</dbReference>
<evidence type="ECO:0000313" key="3">
    <source>
        <dbReference type="EMBL" id="ADW71711.1"/>
    </source>
</evidence>
<dbReference type="InterPro" id="IPR007712">
    <property type="entry name" value="RelE/ParE_toxin"/>
</dbReference>
<dbReference type="OrthoDB" id="9798046at2"/>
<dbReference type="RefSeq" id="WP_013573429.1">
    <property type="nucleotide sequence ID" value="NC_015061.1"/>
</dbReference>
<accession>A0A0H3F9D2</accession>
<dbReference type="eggNOG" id="COG3668">
    <property type="taxonomic scope" value="Bacteria"/>
</dbReference>
<sequence>MTKMLVWKPHAQDDREHIFSYVAGENPHAAIELDDDFDAAAERILLSPDMYAAGRVTGTRECIIRKHFRMVYRVTDTEIQIIRLVHSAQHWPEETPI</sequence>
<evidence type="ECO:0000313" key="4">
    <source>
        <dbReference type="Proteomes" id="UP000007257"/>
    </source>
</evidence>
<dbReference type="NCBIfam" id="TIGR02385">
    <property type="entry name" value="RelE_StbE"/>
    <property type="match status" value="1"/>
</dbReference>
<dbReference type="InterPro" id="IPR035093">
    <property type="entry name" value="RelE/ParE_toxin_dom_sf"/>
</dbReference>
<organism evidence="3 4">
    <name type="scientific">Rahnella sp. (strain Y9602)</name>
    <dbReference type="NCBI Taxonomy" id="2703885"/>
    <lineage>
        <taxon>Bacteria</taxon>
        <taxon>Pseudomonadati</taxon>
        <taxon>Pseudomonadota</taxon>
        <taxon>Gammaproteobacteria</taxon>
        <taxon>Enterobacterales</taxon>
        <taxon>Yersiniaceae</taxon>
        <taxon>Rahnella</taxon>
    </lineage>
</organism>
<proteinExistence type="inferred from homology"/>
<dbReference type="AlphaFoldDB" id="A0A0H3F9D2"/>
<protein>
    <submittedName>
        <fullName evidence="3">Addiction module toxin, RelE/StbE family</fullName>
    </submittedName>
</protein>